<dbReference type="EMBL" id="CM017878">
    <property type="protein sequence ID" value="KAG1354924.1"/>
    <property type="molecule type" value="Genomic_DNA"/>
</dbReference>
<comment type="caution">
    <text evidence="3">The sequence shown here is derived from an EMBL/GenBank/DDBJ whole genome shotgun (WGS) entry which is preliminary data.</text>
</comment>
<protein>
    <submittedName>
        <fullName evidence="3">Putative Type I restriction enzyme StySPI M protein</fullName>
    </submittedName>
</protein>
<feature type="region of interest" description="Disordered" evidence="1">
    <location>
        <begin position="62"/>
        <end position="130"/>
    </location>
</feature>
<evidence type="ECO:0000313" key="4">
    <source>
        <dbReference type="Proteomes" id="UP000797356"/>
    </source>
</evidence>
<organism evidence="3 4">
    <name type="scientific">Cocos nucifera</name>
    <name type="common">Coconut palm</name>
    <dbReference type="NCBI Taxonomy" id="13894"/>
    <lineage>
        <taxon>Eukaryota</taxon>
        <taxon>Viridiplantae</taxon>
        <taxon>Streptophyta</taxon>
        <taxon>Embryophyta</taxon>
        <taxon>Tracheophyta</taxon>
        <taxon>Spermatophyta</taxon>
        <taxon>Magnoliopsida</taxon>
        <taxon>Liliopsida</taxon>
        <taxon>Arecaceae</taxon>
        <taxon>Arecoideae</taxon>
        <taxon>Cocoseae</taxon>
        <taxon>Attaleinae</taxon>
        <taxon>Cocos</taxon>
    </lineage>
</organism>
<feature type="signal peptide" evidence="2">
    <location>
        <begin position="1"/>
        <end position="19"/>
    </location>
</feature>
<evidence type="ECO:0000313" key="3">
    <source>
        <dbReference type="EMBL" id="KAG1354924.1"/>
    </source>
</evidence>
<feature type="chain" id="PRO_5035469476" evidence="2">
    <location>
        <begin position="20"/>
        <end position="130"/>
    </location>
</feature>
<gene>
    <name evidence="3" type="ORF">COCNU_07G010360</name>
</gene>
<accession>A0A8K0IG12</accession>
<keyword evidence="2" id="KW-0732">Signal</keyword>
<dbReference type="OrthoDB" id="786865at2759"/>
<feature type="compositionally biased region" description="Basic and acidic residues" evidence="1">
    <location>
        <begin position="110"/>
        <end position="130"/>
    </location>
</feature>
<reference evidence="3" key="1">
    <citation type="journal article" date="2017" name="Gigascience">
        <title>The genome draft of coconut (Cocos nucifera).</title>
        <authorList>
            <person name="Xiao Y."/>
            <person name="Xu P."/>
            <person name="Fan H."/>
            <person name="Baudouin L."/>
            <person name="Xia W."/>
            <person name="Bocs S."/>
            <person name="Xu J."/>
            <person name="Li Q."/>
            <person name="Guo A."/>
            <person name="Zhou L."/>
            <person name="Li J."/>
            <person name="Wu Y."/>
            <person name="Ma Z."/>
            <person name="Armero A."/>
            <person name="Issali A.E."/>
            <person name="Liu N."/>
            <person name="Peng M."/>
            <person name="Yang Y."/>
        </authorList>
    </citation>
    <scope>NUCLEOTIDE SEQUENCE</scope>
    <source>
        <tissue evidence="3">Spear leaf of Hainan Tall coconut</tissue>
    </source>
</reference>
<keyword evidence="4" id="KW-1185">Reference proteome</keyword>
<name>A0A8K0IG12_COCNU</name>
<proteinExistence type="predicted"/>
<dbReference type="AlphaFoldDB" id="A0A8K0IG12"/>
<evidence type="ECO:0000256" key="1">
    <source>
        <dbReference type="SAM" id="MobiDB-lite"/>
    </source>
</evidence>
<reference evidence="3" key="2">
    <citation type="submission" date="2019-07" db="EMBL/GenBank/DDBJ databases">
        <authorList>
            <person name="Yang Y."/>
            <person name="Bocs S."/>
            <person name="Baudouin L."/>
        </authorList>
    </citation>
    <scope>NUCLEOTIDE SEQUENCE</scope>
    <source>
        <tissue evidence="3">Spear leaf of Hainan Tall coconut</tissue>
    </source>
</reference>
<evidence type="ECO:0000256" key="2">
    <source>
        <dbReference type="SAM" id="SignalP"/>
    </source>
</evidence>
<dbReference type="Proteomes" id="UP000797356">
    <property type="component" value="Chromosome 7"/>
</dbReference>
<feature type="compositionally biased region" description="Polar residues" evidence="1">
    <location>
        <begin position="75"/>
        <end position="85"/>
    </location>
</feature>
<sequence>MKLLSLAFVLALLMSATVAVESSNEDLYHRKIKFAVKEGLKHHQLEDMTATIRHHLLQNLNGGRSLGSNEPALDATSSGEDINSTVDEEGNPFDATGNGNKSEYRGAGTDSHHSIDLESWNKMHPPKPDN</sequence>